<keyword evidence="1" id="KW-1133">Transmembrane helix</keyword>
<keyword evidence="1" id="KW-0812">Transmembrane</keyword>
<reference evidence="3" key="1">
    <citation type="journal article" date="2019" name="Int. J. Syst. Evol. Microbiol.">
        <title>The Global Catalogue of Microorganisms (GCM) 10K type strain sequencing project: providing services to taxonomists for standard genome sequencing and annotation.</title>
        <authorList>
            <consortium name="The Broad Institute Genomics Platform"/>
            <consortium name="The Broad Institute Genome Sequencing Center for Infectious Disease"/>
            <person name="Wu L."/>
            <person name="Ma J."/>
        </authorList>
    </citation>
    <scope>NUCLEOTIDE SEQUENCE [LARGE SCALE GENOMIC DNA]</scope>
    <source>
        <strain evidence="3">JCM 17564</strain>
    </source>
</reference>
<evidence type="ECO:0000256" key="1">
    <source>
        <dbReference type="SAM" id="Phobius"/>
    </source>
</evidence>
<feature type="transmembrane region" description="Helical" evidence="1">
    <location>
        <begin position="192"/>
        <end position="210"/>
    </location>
</feature>
<dbReference type="RefSeq" id="WP_344695117.1">
    <property type="nucleotide sequence ID" value="NZ_BAABBR010000001.1"/>
</dbReference>
<keyword evidence="1" id="KW-0472">Membrane</keyword>
<feature type="transmembrane region" description="Helical" evidence="1">
    <location>
        <begin position="15"/>
        <end position="37"/>
    </location>
</feature>
<gene>
    <name evidence="2" type="ORF">GCM10022281_02200</name>
</gene>
<dbReference type="Proteomes" id="UP001424459">
    <property type="component" value="Unassembled WGS sequence"/>
</dbReference>
<evidence type="ECO:0000313" key="3">
    <source>
        <dbReference type="Proteomes" id="UP001424459"/>
    </source>
</evidence>
<feature type="transmembrane region" description="Helical" evidence="1">
    <location>
        <begin position="121"/>
        <end position="145"/>
    </location>
</feature>
<name>A0ABP7TJJ2_9SPHN</name>
<dbReference type="EMBL" id="BAABBR010000001">
    <property type="protein sequence ID" value="GAA4027138.1"/>
    <property type="molecule type" value="Genomic_DNA"/>
</dbReference>
<proteinExistence type="predicted"/>
<organism evidence="2 3">
    <name type="scientific">Sphingomonas rosea</name>
    <dbReference type="NCBI Taxonomy" id="335605"/>
    <lineage>
        <taxon>Bacteria</taxon>
        <taxon>Pseudomonadati</taxon>
        <taxon>Pseudomonadota</taxon>
        <taxon>Alphaproteobacteria</taxon>
        <taxon>Sphingomonadales</taxon>
        <taxon>Sphingomonadaceae</taxon>
        <taxon>Sphingomonas</taxon>
    </lineage>
</organism>
<feature type="transmembrane region" description="Helical" evidence="1">
    <location>
        <begin position="165"/>
        <end position="186"/>
    </location>
</feature>
<evidence type="ECO:0000313" key="2">
    <source>
        <dbReference type="EMBL" id="GAA4027138.1"/>
    </source>
</evidence>
<sequence>MMSSTLPPPAKTRKVALQMALGAVAGGLGMYGLLSLLDADRAFLASGDRIFALGTALVYLLMGAMVGLGSLLPGVGAKTLNVEDADDVREQRTALLVGSATFLVVAILIGALALVRDSSGLGYLSASTATIVVAAAVLALTVLGVRYRKVGDELMRQVSREANGVLVLLLLAVVGGKAVGAVLGFTAPLAPLSFISAFFALYLAAIFIAAGRRGLLTPR</sequence>
<feature type="transmembrane region" description="Helical" evidence="1">
    <location>
        <begin position="49"/>
        <end position="72"/>
    </location>
</feature>
<accession>A0ABP7TJJ2</accession>
<comment type="caution">
    <text evidence="2">The sequence shown here is derived from an EMBL/GenBank/DDBJ whole genome shotgun (WGS) entry which is preliminary data.</text>
</comment>
<feature type="transmembrane region" description="Helical" evidence="1">
    <location>
        <begin position="93"/>
        <end position="115"/>
    </location>
</feature>
<keyword evidence="3" id="KW-1185">Reference proteome</keyword>
<protein>
    <submittedName>
        <fullName evidence="2">Uncharacterized protein</fullName>
    </submittedName>
</protein>